<dbReference type="AlphaFoldDB" id="A0A4Q7W012"/>
<evidence type="ECO:0000259" key="3">
    <source>
        <dbReference type="Pfam" id="PF13084"/>
    </source>
</evidence>
<comment type="caution">
    <text evidence="4">The sequence shown here is derived from an EMBL/GenBank/DDBJ whole genome shotgun (WGS) entry which is preliminary data.</text>
</comment>
<evidence type="ECO:0000256" key="2">
    <source>
        <dbReference type="SAM" id="Phobius"/>
    </source>
</evidence>
<keyword evidence="2" id="KW-0472">Membrane</keyword>
<proteinExistence type="predicted"/>
<feature type="transmembrane region" description="Helical" evidence="2">
    <location>
        <begin position="78"/>
        <end position="95"/>
    </location>
</feature>
<organism evidence="4 5">
    <name type="scientific">Rivibacter subsaxonicus</name>
    <dbReference type="NCBI Taxonomy" id="457575"/>
    <lineage>
        <taxon>Bacteria</taxon>
        <taxon>Pseudomonadati</taxon>
        <taxon>Pseudomonadota</taxon>
        <taxon>Betaproteobacteria</taxon>
        <taxon>Burkholderiales</taxon>
        <taxon>Rivibacter</taxon>
    </lineage>
</organism>
<keyword evidence="5" id="KW-1185">Reference proteome</keyword>
<dbReference type="Pfam" id="PF13084">
    <property type="entry name" value="DUF3943"/>
    <property type="match status" value="1"/>
</dbReference>
<gene>
    <name evidence="4" type="ORF">EV670_0144</name>
</gene>
<name>A0A4Q7W012_9BURK</name>
<evidence type="ECO:0000313" key="5">
    <source>
        <dbReference type="Proteomes" id="UP000293671"/>
    </source>
</evidence>
<accession>A0A4Q7W012</accession>
<dbReference type="Proteomes" id="UP000293671">
    <property type="component" value="Unassembled WGS sequence"/>
</dbReference>
<sequence>MPGMSLPTIRPAAPLGAASPTRSPDPHRPRPSGRGWRRPLWLGLLALVALLLAIGAPAQDDETAPGPGPDIAGLKRDTLYFLGYQVATVAVLYALPAHMTNFDRDNASFDQWRENVTNPQWDDDQHVVNYLLHPYWGAAYYVRGRERRLDRMQAFWYGVLLSTLYEFGAEAMFEPVSYQDLVVTPVAGWLLGEYVFMPLRASLLAQPTLGTLDRTLLVLTDPLGTLNGLTDRLFGVPTQLSVALVPSGRIARNPAWQPVGAPPRPTGRGWELRLELRW</sequence>
<protein>
    <submittedName>
        <fullName evidence="4">Uncharacterized protein DUF3943</fullName>
    </submittedName>
</protein>
<dbReference type="InterPro" id="IPR025079">
    <property type="entry name" value="DUF3943"/>
</dbReference>
<feature type="transmembrane region" description="Helical" evidence="2">
    <location>
        <begin position="40"/>
        <end position="58"/>
    </location>
</feature>
<feature type="domain" description="DUF3943" evidence="3">
    <location>
        <begin position="119"/>
        <end position="204"/>
    </location>
</feature>
<keyword evidence="2" id="KW-1133">Transmembrane helix</keyword>
<evidence type="ECO:0000256" key="1">
    <source>
        <dbReference type="SAM" id="MobiDB-lite"/>
    </source>
</evidence>
<evidence type="ECO:0000313" key="4">
    <source>
        <dbReference type="EMBL" id="RZU02125.1"/>
    </source>
</evidence>
<dbReference type="EMBL" id="SHKP01000004">
    <property type="protein sequence ID" value="RZU02125.1"/>
    <property type="molecule type" value="Genomic_DNA"/>
</dbReference>
<keyword evidence="2" id="KW-0812">Transmembrane</keyword>
<dbReference type="OrthoDB" id="9152616at2"/>
<reference evidence="4 5" key="1">
    <citation type="submission" date="2019-02" db="EMBL/GenBank/DDBJ databases">
        <title>Genomic Encyclopedia of Type Strains, Phase IV (KMG-IV): sequencing the most valuable type-strain genomes for metagenomic binning, comparative biology and taxonomic classification.</title>
        <authorList>
            <person name="Goeker M."/>
        </authorList>
    </citation>
    <scope>NUCLEOTIDE SEQUENCE [LARGE SCALE GENOMIC DNA]</scope>
    <source>
        <strain evidence="4 5">DSM 19570</strain>
    </source>
</reference>
<dbReference type="RefSeq" id="WP_130429908.1">
    <property type="nucleotide sequence ID" value="NZ_SHKP01000004.1"/>
</dbReference>
<feature type="region of interest" description="Disordered" evidence="1">
    <location>
        <begin position="1"/>
        <end position="34"/>
    </location>
</feature>